<organism evidence="8 9">
    <name type="scientific">Actibacterium mucosum KCTC 23349</name>
    <dbReference type="NCBI Taxonomy" id="1454373"/>
    <lineage>
        <taxon>Bacteria</taxon>
        <taxon>Pseudomonadati</taxon>
        <taxon>Pseudomonadota</taxon>
        <taxon>Alphaproteobacteria</taxon>
        <taxon>Rhodobacterales</taxon>
        <taxon>Roseobacteraceae</taxon>
        <taxon>Actibacterium</taxon>
    </lineage>
</organism>
<dbReference type="Pfam" id="PF00482">
    <property type="entry name" value="T2SSF"/>
    <property type="match status" value="1"/>
</dbReference>
<feature type="transmembrane region" description="Helical" evidence="6">
    <location>
        <begin position="6"/>
        <end position="25"/>
    </location>
</feature>
<dbReference type="RefSeq" id="WP_051588312.1">
    <property type="nucleotide sequence ID" value="NZ_JFKE01000005.1"/>
</dbReference>
<keyword evidence="4 6" id="KW-1133">Transmembrane helix</keyword>
<dbReference type="AlphaFoldDB" id="A0A037ZJH0"/>
<feature type="domain" description="Type II secretion system protein GspF" evidence="7">
    <location>
        <begin position="153"/>
        <end position="277"/>
    </location>
</feature>
<dbReference type="Proteomes" id="UP000026249">
    <property type="component" value="Unassembled WGS sequence"/>
</dbReference>
<dbReference type="GO" id="GO:0005886">
    <property type="term" value="C:plasma membrane"/>
    <property type="evidence" value="ECO:0007669"/>
    <property type="project" value="UniProtKB-SubCell"/>
</dbReference>
<evidence type="ECO:0000256" key="3">
    <source>
        <dbReference type="ARBA" id="ARBA00022692"/>
    </source>
</evidence>
<dbReference type="OrthoDB" id="9803381at2"/>
<keyword evidence="9" id="KW-1185">Reference proteome</keyword>
<keyword evidence="5 6" id="KW-0472">Membrane</keyword>
<evidence type="ECO:0000259" key="7">
    <source>
        <dbReference type="Pfam" id="PF00482"/>
    </source>
</evidence>
<evidence type="ECO:0000256" key="2">
    <source>
        <dbReference type="ARBA" id="ARBA00022475"/>
    </source>
</evidence>
<feature type="transmembrane region" description="Helical" evidence="6">
    <location>
        <begin position="85"/>
        <end position="107"/>
    </location>
</feature>
<comment type="caution">
    <text evidence="8">The sequence shown here is derived from an EMBL/GenBank/DDBJ whole genome shotgun (WGS) entry which is preliminary data.</text>
</comment>
<sequence length="320" mass="34626">MNALPQATVGLLIYVAVFVGALIAFEGFRQVLSRTEDPHQARNRRMRARAKGAKTADLQQQLLERNAVIGKQSLLGRFHAILGQAGWVISPVRFVTGQLGLAILVFLAASQAFAMPVAALLGVVVGFALPMLFVLASRAQRLEKITAQLPDALDLMARGLTVGHPLSVTVGNVANDMPDPIGSEFGLIQDQVQFGDDITEAFAAFAQRVGTEDARYASVSVGIQHGTGGNLAHVLGVLAKVIRDRATMRKKIRAISAEGRLSAFILSILPFGIFGIINITAPTFYAQVWDDPMFKYFAIAVLVLVALQILILFRMVNFKF</sequence>
<keyword evidence="3 6" id="KW-0812">Transmembrane</keyword>
<evidence type="ECO:0000313" key="9">
    <source>
        <dbReference type="Proteomes" id="UP000026249"/>
    </source>
</evidence>
<gene>
    <name evidence="8" type="ORF">ACMU_14360</name>
</gene>
<evidence type="ECO:0000256" key="1">
    <source>
        <dbReference type="ARBA" id="ARBA00004651"/>
    </source>
</evidence>
<evidence type="ECO:0000256" key="6">
    <source>
        <dbReference type="SAM" id="Phobius"/>
    </source>
</evidence>
<evidence type="ECO:0000256" key="4">
    <source>
        <dbReference type="ARBA" id="ARBA00022989"/>
    </source>
</evidence>
<evidence type="ECO:0000256" key="5">
    <source>
        <dbReference type="ARBA" id="ARBA00023136"/>
    </source>
</evidence>
<dbReference type="PANTHER" id="PTHR35007:SF1">
    <property type="entry name" value="PILUS ASSEMBLY PROTEIN"/>
    <property type="match status" value="1"/>
</dbReference>
<name>A0A037ZJH0_9RHOB</name>
<dbReference type="STRING" id="1454373.ACMU_14360"/>
<comment type="subcellular location">
    <subcellularLocation>
        <location evidence="1">Cell membrane</location>
        <topology evidence="1">Multi-pass membrane protein</topology>
    </subcellularLocation>
</comment>
<keyword evidence="2" id="KW-1003">Cell membrane</keyword>
<dbReference type="EMBL" id="JFKE01000005">
    <property type="protein sequence ID" value="KAJ54941.1"/>
    <property type="molecule type" value="Genomic_DNA"/>
</dbReference>
<dbReference type="InterPro" id="IPR042094">
    <property type="entry name" value="T2SS_GspF_sf"/>
</dbReference>
<evidence type="ECO:0000313" key="8">
    <source>
        <dbReference type="EMBL" id="KAJ54941.1"/>
    </source>
</evidence>
<feature type="transmembrane region" description="Helical" evidence="6">
    <location>
        <begin position="261"/>
        <end position="281"/>
    </location>
</feature>
<protein>
    <recommendedName>
        <fullName evidence="7">Type II secretion system protein GspF domain-containing protein</fullName>
    </recommendedName>
</protein>
<feature type="transmembrane region" description="Helical" evidence="6">
    <location>
        <begin position="113"/>
        <end position="135"/>
    </location>
</feature>
<feature type="transmembrane region" description="Helical" evidence="6">
    <location>
        <begin position="293"/>
        <end position="313"/>
    </location>
</feature>
<dbReference type="PANTHER" id="PTHR35007">
    <property type="entry name" value="INTEGRAL MEMBRANE PROTEIN-RELATED"/>
    <property type="match status" value="1"/>
</dbReference>
<proteinExistence type="predicted"/>
<dbReference type="InterPro" id="IPR018076">
    <property type="entry name" value="T2SS_GspF_dom"/>
</dbReference>
<dbReference type="Gene3D" id="1.20.81.30">
    <property type="entry name" value="Type II secretion system (T2SS), domain F"/>
    <property type="match status" value="1"/>
</dbReference>
<accession>A0A037ZJH0</accession>
<reference evidence="8 9" key="1">
    <citation type="submission" date="2014-03" db="EMBL/GenBank/DDBJ databases">
        <title>Draft Genome Sequence of Actibacterium mucosum KCTC 23349, a Marine Alphaproteobacterium with Complex Ionic Requirements Isolated from Mediterranean Seawater at Malvarrosa Beach, Valencia, Spain.</title>
        <authorList>
            <person name="Arahal D.R."/>
            <person name="Shao Z."/>
            <person name="Lai Q."/>
            <person name="Pujalte M.J."/>
        </authorList>
    </citation>
    <scope>NUCLEOTIDE SEQUENCE [LARGE SCALE GENOMIC DNA]</scope>
    <source>
        <strain evidence="8 9">KCTC 23349</strain>
    </source>
</reference>